<feature type="signal peptide" evidence="2">
    <location>
        <begin position="1"/>
        <end position="21"/>
    </location>
</feature>
<name>A0A0K9PIS1_ZOSMR</name>
<dbReference type="EMBL" id="LFYR01000811">
    <property type="protein sequence ID" value="KMZ68856.1"/>
    <property type="molecule type" value="Genomic_DNA"/>
</dbReference>
<dbReference type="InterPro" id="IPR044788">
    <property type="entry name" value="X8_dom_prot"/>
</dbReference>
<dbReference type="Pfam" id="PF07983">
    <property type="entry name" value="X8"/>
    <property type="match status" value="1"/>
</dbReference>
<feature type="chain" id="PRO_5005528021" evidence="2">
    <location>
        <begin position="22"/>
        <end position="121"/>
    </location>
</feature>
<dbReference type="SMART" id="SM00768">
    <property type="entry name" value="X8"/>
    <property type="match status" value="1"/>
</dbReference>
<feature type="domain" description="X8" evidence="3">
    <location>
        <begin position="34"/>
        <end position="118"/>
    </location>
</feature>
<accession>A0A0K9PIS1</accession>
<evidence type="ECO:0000313" key="4">
    <source>
        <dbReference type="EMBL" id="KMZ68856.1"/>
    </source>
</evidence>
<dbReference type="AlphaFoldDB" id="A0A0K9PIS1"/>
<dbReference type="Proteomes" id="UP000036987">
    <property type="component" value="Unassembled WGS sequence"/>
</dbReference>
<keyword evidence="1 2" id="KW-0732">Signal</keyword>
<dbReference type="InterPro" id="IPR012946">
    <property type="entry name" value="X8"/>
</dbReference>
<dbReference type="GO" id="GO:0009506">
    <property type="term" value="C:plasmodesma"/>
    <property type="evidence" value="ECO:0007669"/>
    <property type="project" value="UniProtKB-ARBA"/>
</dbReference>
<evidence type="ECO:0000256" key="2">
    <source>
        <dbReference type="SAM" id="SignalP"/>
    </source>
</evidence>
<organism evidence="4 5">
    <name type="scientific">Zostera marina</name>
    <name type="common">Eelgrass</name>
    <dbReference type="NCBI Taxonomy" id="29655"/>
    <lineage>
        <taxon>Eukaryota</taxon>
        <taxon>Viridiplantae</taxon>
        <taxon>Streptophyta</taxon>
        <taxon>Embryophyta</taxon>
        <taxon>Tracheophyta</taxon>
        <taxon>Spermatophyta</taxon>
        <taxon>Magnoliopsida</taxon>
        <taxon>Liliopsida</taxon>
        <taxon>Zosteraceae</taxon>
        <taxon>Zostera</taxon>
    </lineage>
</organism>
<keyword evidence="5" id="KW-1185">Reference proteome</keyword>
<proteinExistence type="predicted"/>
<comment type="caution">
    <text evidence="4">The sequence shown here is derived from an EMBL/GenBank/DDBJ whole genome shotgun (WGS) entry which is preliminary data.</text>
</comment>
<dbReference type="PANTHER" id="PTHR31044">
    <property type="entry name" value="BETA-1,3 GLUCANASE"/>
    <property type="match status" value="1"/>
</dbReference>
<evidence type="ECO:0000313" key="5">
    <source>
        <dbReference type="Proteomes" id="UP000036987"/>
    </source>
</evidence>
<dbReference type="OMA" id="CTIFGER"/>
<sequence length="121" mass="13431">MEKAAIITLILFLFFFLHSTSDYSVDAEASEAATWCVAKPSTDNAVLNENIQYACSIVDCSELQPPNGKCFHPDNLLFHASAAMNIYYQANGRKIWTCYFNNTGLITITDPSTDGCSFWQG</sequence>
<reference evidence="5" key="1">
    <citation type="journal article" date="2016" name="Nature">
        <title>The genome of the seagrass Zostera marina reveals angiosperm adaptation to the sea.</title>
        <authorList>
            <person name="Olsen J.L."/>
            <person name="Rouze P."/>
            <person name="Verhelst B."/>
            <person name="Lin Y.-C."/>
            <person name="Bayer T."/>
            <person name="Collen J."/>
            <person name="Dattolo E."/>
            <person name="De Paoli E."/>
            <person name="Dittami S."/>
            <person name="Maumus F."/>
            <person name="Michel G."/>
            <person name="Kersting A."/>
            <person name="Lauritano C."/>
            <person name="Lohaus R."/>
            <person name="Toepel M."/>
            <person name="Tonon T."/>
            <person name="Vanneste K."/>
            <person name="Amirebrahimi M."/>
            <person name="Brakel J."/>
            <person name="Bostroem C."/>
            <person name="Chovatia M."/>
            <person name="Grimwood J."/>
            <person name="Jenkins J.W."/>
            <person name="Jueterbock A."/>
            <person name="Mraz A."/>
            <person name="Stam W.T."/>
            <person name="Tice H."/>
            <person name="Bornberg-Bauer E."/>
            <person name="Green P.J."/>
            <person name="Pearson G.A."/>
            <person name="Procaccini G."/>
            <person name="Duarte C.M."/>
            <person name="Schmutz J."/>
            <person name="Reusch T.B.H."/>
            <person name="Van de Peer Y."/>
        </authorList>
    </citation>
    <scope>NUCLEOTIDE SEQUENCE [LARGE SCALE GENOMIC DNA]</scope>
    <source>
        <strain evidence="5">cv. Finnish</strain>
    </source>
</reference>
<dbReference type="OrthoDB" id="1928574at2759"/>
<dbReference type="Gene3D" id="1.20.58.1040">
    <property type="match status" value="1"/>
</dbReference>
<evidence type="ECO:0000256" key="1">
    <source>
        <dbReference type="ARBA" id="ARBA00022729"/>
    </source>
</evidence>
<evidence type="ECO:0000259" key="3">
    <source>
        <dbReference type="SMART" id="SM00768"/>
    </source>
</evidence>
<protein>
    <submittedName>
        <fullName evidence="4">CBM43-containing protein</fullName>
    </submittedName>
</protein>
<gene>
    <name evidence="4" type="ORF">ZOSMA_22G01530</name>
</gene>
<dbReference type="PANTHER" id="PTHR31044:SF57">
    <property type="entry name" value="CARBOHYDRATE-BINDING X8 DOMAIN SUPERFAMILY PROTEIN"/>
    <property type="match status" value="1"/>
</dbReference>